<evidence type="ECO:0000313" key="10">
    <source>
        <dbReference type="Proteomes" id="UP000245956"/>
    </source>
</evidence>
<feature type="transmembrane region" description="Helical" evidence="6">
    <location>
        <begin position="184"/>
        <end position="204"/>
    </location>
</feature>
<dbReference type="Pfam" id="PF07690">
    <property type="entry name" value="MFS_1"/>
    <property type="match status" value="1"/>
</dbReference>
<evidence type="ECO:0000256" key="2">
    <source>
        <dbReference type="ARBA" id="ARBA00022692"/>
    </source>
</evidence>
<dbReference type="EMBL" id="LCWV01000007">
    <property type="protein sequence ID" value="PWI71835.1"/>
    <property type="molecule type" value="Genomic_DNA"/>
</dbReference>
<dbReference type="SUPFAM" id="SSF103473">
    <property type="entry name" value="MFS general substrate transporter"/>
    <property type="match status" value="1"/>
</dbReference>
<feature type="transmembrane region" description="Helical" evidence="6">
    <location>
        <begin position="60"/>
        <end position="82"/>
    </location>
</feature>
<keyword evidence="2 6" id="KW-0812">Transmembrane</keyword>
<feature type="transmembrane region" description="Helical" evidence="6">
    <location>
        <begin position="359"/>
        <end position="378"/>
    </location>
</feature>
<feature type="transmembrane region" description="Helical" evidence="6">
    <location>
        <begin position="122"/>
        <end position="138"/>
    </location>
</feature>
<proteinExistence type="predicted"/>
<evidence type="ECO:0000313" key="9">
    <source>
        <dbReference type="EMBL" id="PWI71835.1"/>
    </source>
</evidence>
<dbReference type="PROSITE" id="PS50850">
    <property type="entry name" value="MFS"/>
    <property type="match status" value="1"/>
</dbReference>
<protein>
    <recommendedName>
        <fullName evidence="7">Major facilitator superfamily (MFS) profile domain-containing protein</fullName>
    </recommendedName>
</protein>
<gene>
    <name evidence="9" type="ORF">PCL_11929</name>
    <name evidence="8" type="ORF">Purlil1_6247</name>
</gene>
<dbReference type="Gene3D" id="1.20.1250.20">
    <property type="entry name" value="MFS general substrate transporter like domains"/>
    <property type="match status" value="1"/>
</dbReference>
<keyword evidence="11" id="KW-1185">Reference proteome</keyword>
<comment type="caution">
    <text evidence="9">The sequence shown here is derived from an EMBL/GenBank/DDBJ whole genome shotgun (WGS) entry which is preliminary data.</text>
</comment>
<feature type="transmembrane region" description="Helical" evidence="6">
    <location>
        <begin position="94"/>
        <end position="115"/>
    </location>
</feature>
<dbReference type="GO" id="GO:0022857">
    <property type="term" value="F:transmembrane transporter activity"/>
    <property type="evidence" value="ECO:0007669"/>
    <property type="project" value="InterPro"/>
</dbReference>
<comment type="subcellular location">
    <subcellularLocation>
        <location evidence="1">Membrane</location>
        <topology evidence="1">Multi-pass membrane protein</topology>
    </subcellularLocation>
</comment>
<dbReference type="EMBL" id="JAWRVI010000020">
    <property type="protein sequence ID" value="KAK4089258.1"/>
    <property type="molecule type" value="Genomic_DNA"/>
</dbReference>
<dbReference type="GO" id="GO:0005886">
    <property type="term" value="C:plasma membrane"/>
    <property type="evidence" value="ECO:0007669"/>
    <property type="project" value="TreeGrafter"/>
</dbReference>
<dbReference type="Proteomes" id="UP001287286">
    <property type="component" value="Unassembled WGS sequence"/>
</dbReference>
<dbReference type="InterPro" id="IPR020846">
    <property type="entry name" value="MFS_dom"/>
</dbReference>
<reference evidence="8" key="3">
    <citation type="submission" date="2023-11" db="EMBL/GenBank/DDBJ databases">
        <authorList>
            <person name="Beijen E."/>
            <person name="Ohm R.A."/>
        </authorList>
    </citation>
    <scope>NUCLEOTIDE SEQUENCE</scope>
    <source>
        <strain evidence="8">CBS 150709</strain>
    </source>
</reference>
<feature type="domain" description="Major facilitator superfamily (MFS) profile" evidence="7">
    <location>
        <begin position="55"/>
        <end position="523"/>
    </location>
</feature>
<dbReference type="InterPro" id="IPR011701">
    <property type="entry name" value="MFS"/>
</dbReference>
<keyword evidence="3 6" id="KW-1133">Transmembrane helix</keyword>
<evidence type="ECO:0000313" key="8">
    <source>
        <dbReference type="EMBL" id="KAK4089258.1"/>
    </source>
</evidence>
<keyword evidence="4 6" id="KW-0472">Membrane</keyword>
<evidence type="ECO:0000259" key="7">
    <source>
        <dbReference type="PROSITE" id="PS50850"/>
    </source>
</evidence>
<feature type="transmembrane region" description="Helical" evidence="6">
    <location>
        <begin position="210"/>
        <end position="230"/>
    </location>
</feature>
<dbReference type="PANTHER" id="PTHR23502:SF50">
    <property type="entry name" value="TRANSPORTER, PUTATIVE (AFU_ORTHOLOGUE AFUA_5G00430)-RELATED"/>
    <property type="match status" value="1"/>
</dbReference>
<sequence length="523" mass="58506">MVESVMDPGHFSMPPGTVRLINEDGELHKRDLIFQPVPTKDPNDPLNWTRSRKLVNFVPILVYTTMMFTMAAIPAIFWVLWVPEFDSNYSEMNTSLAIAYAGTSVGCVFFIPVAIKYGRRSVYIVSLTAMLVCTVWQAKMTTIVELYVSSLILGMANATNETIVQMTVADMYFIHQRGTANGAYTAMVMTGSFLSPMIAGYIAADGNWRRCFWIAFGIEAVLFVFFCLFFEETKYIPHIEAEVPLSPRNSGENPSQKSPDTKPAVDDLTCVSNPQDHSERIDKTIPLLTWRQRLRLITKTDESLWNLTYLPFFVAFRFPLVLYTGLQYAATLCWISVQASVISIAYAQPPYNFGTIGIGNMNVAIYIGCIFGAVYGGLLSDWSVIRLARRNHGYYEPEMRLHLLHVPALALGSAIFGFACGSIFDLAITVLIDSYQVASSSVITGEAFVAVAFIRNVVSMAVFFAINPWIEAQGLQNMFIVMGILAIVIGFAHVPVIIWGKRGRERTASRYLKLVELRKHSRV</sequence>
<dbReference type="PANTHER" id="PTHR23502">
    <property type="entry name" value="MAJOR FACILITATOR SUPERFAMILY"/>
    <property type="match status" value="1"/>
</dbReference>
<feature type="compositionally biased region" description="Polar residues" evidence="5">
    <location>
        <begin position="247"/>
        <end position="258"/>
    </location>
</feature>
<reference evidence="8 11" key="4">
    <citation type="journal article" date="2024" name="Microbiol. Resour. Announc.">
        <title>Genome annotations for the ascomycete fungi Trichoderma harzianum, Trichoderma aggressivum, and Purpureocillium lilacinum.</title>
        <authorList>
            <person name="Beijen E.P.W."/>
            <person name="Ohm R.A."/>
        </authorList>
    </citation>
    <scope>NUCLEOTIDE SEQUENCE [LARGE SCALE GENOMIC DNA]</scope>
    <source>
        <strain evidence="8 11">CBS 150709</strain>
    </source>
</reference>
<evidence type="ECO:0000256" key="1">
    <source>
        <dbReference type="ARBA" id="ARBA00004141"/>
    </source>
</evidence>
<dbReference type="AlphaFoldDB" id="A0A2U3EBF7"/>
<reference evidence="9" key="1">
    <citation type="submission" date="2015-05" db="EMBL/GenBank/DDBJ databases">
        <authorList>
            <person name="Wang D.B."/>
            <person name="Wang M."/>
        </authorList>
    </citation>
    <scope>NUCLEOTIDE SEQUENCE</scope>
    <source>
        <strain evidence="9">36-1</strain>
    </source>
</reference>
<feature type="transmembrane region" description="Helical" evidence="6">
    <location>
        <begin position="447"/>
        <end position="466"/>
    </location>
</feature>
<feature type="region of interest" description="Disordered" evidence="5">
    <location>
        <begin position="246"/>
        <end position="266"/>
    </location>
</feature>
<name>A0A2U3EBF7_PURLI</name>
<evidence type="ECO:0000313" key="11">
    <source>
        <dbReference type="Proteomes" id="UP001287286"/>
    </source>
</evidence>
<evidence type="ECO:0000256" key="3">
    <source>
        <dbReference type="ARBA" id="ARBA00022989"/>
    </source>
</evidence>
<evidence type="ECO:0000256" key="4">
    <source>
        <dbReference type="ARBA" id="ARBA00023136"/>
    </source>
</evidence>
<evidence type="ECO:0000256" key="5">
    <source>
        <dbReference type="SAM" id="MobiDB-lite"/>
    </source>
</evidence>
<feature type="transmembrane region" description="Helical" evidence="6">
    <location>
        <begin position="478"/>
        <end position="500"/>
    </location>
</feature>
<feature type="transmembrane region" description="Helical" evidence="6">
    <location>
        <begin position="408"/>
        <end position="435"/>
    </location>
</feature>
<dbReference type="Proteomes" id="UP000245956">
    <property type="component" value="Unassembled WGS sequence"/>
</dbReference>
<accession>A0A2U3EBF7</accession>
<dbReference type="InterPro" id="IPR036259">
    <property type="entry name" value="MFS_trans_sf"/>
</dbReference>
<organism evidence="9 10">
    <name type="scientific">Purpureocillium lilacinum</name>
    <name type="common">Paecilomyces lilacinus</name>
    <dbReference type="NCBI Taxonomy" id="33203"/>
    <lineage>
        <taxon>Eukaryota</taxon>
        <taxon>Fungi</taxon>
        <taxon>Dikarya</taxon>
        <taxon>Ascomycota</taxon>
        <taxon>Pezizomycotina</taxon>
        <taxon>Sordariomycetes</taxon>
        <taxon>Hypocreomycetidae</taxon>
        <taxon>Hypocreales</taxon>
        <taxon>Ophiocordycipitaceae</taxon>
        <taxon>Purpureocillium</taxon>
    </lineage>
</organism>
<evidence type="ECO:0000256" key="6">
    <source>
        <dbReference type="SAM" id="Phobius"/>
    </source>
</evidence>
<reference evidence="9 10" key="2">
    <citation type="journal article" date="2016" name="Front. Microbiol.">
        <title>Genome and transcriptome sequences reveal the specific parasitism of the nematophagous Purpureocillium lilacinum 36-1.</title>
        <authorList>
            <person name="Xie J."/>
            <person name="Li S."/>
            <person name="Mo C."/>
            <person name="Xiao X."/>
            <person name="Peng D."/>
            <person name="Wang G."/>
            <person name="Xiao Y."/>
        </authorList>
    </citation>
    <scope>NUCLEOTIDE SEQUENCE [LARGE SCALE GENOMIC DNA]</scope>
    <source>
        <strain evidence="9 10">36-1</strain>
    </source>
</reference>